<dbReference type="NCBIfam" id="TIGR02937">
    <property type="entry name" value="sigma70-ECF"/>
    <property type="match status" value="1"/>
</dbReference>
<evidence type="ECO:0000313" key="1">
    <source>
        <dbReference type="EMBL" id="MFL0251988.1"/>
    </source>
</evidence>
<name>A0ABW8THK0_9CLOT</name>
<sequence length="198" mass="23997">MDNNLLRDFIKKDFCEDEANANNVFIECDLYFKRYSNFVIGIYDYEDFRQIFILKILKLAKKCRADKIKNLNGYIKAIIRNMFNEIMRKNINYNKNLSIDSYTDNIFLLDKEKDFEEEYIKSIEMSEIKKIIMKIIDKLNDNEKDIVKACYFKELSIADYSRRNKINYYTCVKRLRRTESKILKYISKDLNIYSSCRR</sequence>
<evidence type="ECO:0000313" key="2">
    <source>
        <dbReference type="Proteomes" id="UP001623592"/>
    </source>
</evidence>
<gene>
    <name evidence="1" type="ORF">ACJDT4_16330</name>
</gene>
<protein>
    <submittedName>
        <fullName evidence="1">Sigma-70 family RNA polymerase sigma factor</fullName>
    </submittedName>
</protein>
<organism evidence="1 2">
    <name type="scientific">Clostridium neuense</name>
    <dbReference type="NCBI Taxonomy" id="1728934"/>
    <lineage>
        <taxon>Bacteria</taxon>
        <taxon>Bacillati</taxon>
        <taxon>Bacillota</taxon>
        <taxon>Clostridia</taxon>
        <taxon>Eubacteriales</taxon>
        <taxon>Clostridiaceae</taxon>
        <taxon>Clostridium</taxon>
    </lineage>
</organism>
<proteinExistence type="predicted"/>
<reference evidence="1 2" key="1">
    <citation type="submission" date="2024-11" db="EMBL/GenBank/DDBJ databases">
        <authorList>
            <person name="Heng Y.C."/>
            <person name="Lim A.C.H."/>
            <person name="Lee J.K.Y."/>
            <person name="Kittelmann S."/>
        </authorList>
    </citation>
    <scope>NUCLEOTIDE SEQUENCE [LARGE SCALE GENOMIC DNA]</scope>
    <source>
        <strain evidence="1 2">WILCCON 0114</strain>
    </source>
</reference>
<dbReference type="Proteomes" id="UP001623592">
    <property type="component" value="Unassembled WGS sequence"/>
</dbReference>
<dbReference type="SUPFAM" id="SSF88659">
    <property type="entry name" value="Sigma3 and sigma4 domains of RNA polymerase sigma factors"/>
    <property type="match status" value="1"/>
</dbReference>
<dbReference type="Gene3D" id="1.20.140.160">
    <property type="match status" value="1"/>
</dbReference>
<dbReference type="InterPro" id="IPR014284">
    <property type="entry name" value="RNA_pol_sigma-70_dom"/>
</dbReference>
<dbReference type="EMBL" id="JBJIAA010000014">
    <property type="protein sequence ID" value="MFL0251988.1"/>
    <property type="molecule type" value="Genomic_DNA"/>
</dbReference>
<dbReference type="InterPro" id="IPR013324">
    <property type="entry name" value="RNA_pol_sigma_r3/r4-like"/>
</dbReference>
<accession>A0ABW8THK0</accession>
<comment type="caution">
    <text evidence="1">The sequence shown here is derived from an EMBL/GenBank/DDBJ whole genome shotgun (WGS) entry which is preliminary data.</text>
</comment>
<dbReference type="RefSeq" id="WP_406788640.1">
    <property type="nucleotide sequence ID" value="NZ_JBJIAA010000014.1"/>
</dbReference>
<keyword evidence="2" id="KW-1185">Reference proteome</keyword>